<dbReference type="Proteomes" id="UP001054945">
    <property type="component" value="Unassembled WGS sequence"/>
</dbReference>
<dbReference type="AlphaFoldDB" id="A0AAV4YBA4"/>
<dbReference type="EMBL" id="BPLR01001609">
    <property type="protein sequence ID" value="GIZ03474.1"/>
    <property type="molecule type" value="Genomic_DNA"/>
</dbReference>
<protein>
    <submittedName>
        <fullName evidence="1">Uncharacterized protein</fullName>
    </submittedName>
</protein>
<sequence>MGERVGGNGMHGMYPRYLLGRDQTMERESAVCRARLQNSRLNYEVWYKNMPGWGKGWGKWNAWNVSTSSIGRDQTMERPLVFTSNGVRILLTIQCAKQ</sequence>
<accession>A0AAV4YBA4</accession>
<organism evidence="1 2">
    <name type="scientific">Caerostris extrusa</name>
    <name type="common">Bark spider</name>
    <name type="synonym">Caerostris bankana</name>
    <dbReference type="NCBI Taxonomy" id="172846"/>
    <lineage>
        <taxon>Eukaryota</taxon>
        <taxon>Metazoa</taxon>
        <taxon>Ecdysozoa</taxon>
        <taxon>Arthropoda</taxon>
        <taxon>Chelicerata</taxon>
        <taxon>Arachnida</taxon>
        <taxon>Araneae</taxon>
        <taxon>Araneomorphae</taxon>
        <taxon>Entelegynae</taxon>
        <taxon>Araneoidea</taxon>
        <taxon>Araneidae</taxon>
        <taxon>Caerostris</taxon>
    </lineage>
</organism>
<proteinExistence type="predicted"/>
<evidence type="ECO:0000313" key="1">
    <source>
        <dbReference type="EMBL" id="GIZ03474.1"/>
    </source>
</evidence>
<reference evidence="1 2" key="1">
    <citation type="submission" date="2021-06" db="EMBL/GenBank/DDBJ databases">
        <title>Caerostris extrusa draft genome.</title>
        <authorList>
            <person name="Kono N."/>
            <person name="Arakawa K."/>
        </authorList>
    </citation>
    <scope>NUCLEOTIDE SEQUENCE [LARGE SCALE GENOMIC DNA]</scope>
</reference>
<name>A0AAV4YBA4_CAEEX</name>
<evidence type="ECO:0000313" key="2">
    <source>
        <dbReference type="Proteomes" id="UP001054945"/>
    </source>
</evidence>
<comment type="caution">
    <text evidence="1">The sequence shown here is derived from an EMBL/GenBank/DDBJ whole genome shotgun (WGS) entry which is preliminary data.</text>
</comment>
<keyword evidence="2" id="KW-1185">Reference proteome</keyword>
<gene>
    <name evidence="1" type="ORF">CEXT_764011</name>
</gene>